<accession>A0A382JUB3</accession>
<protein>
    <recommendedName>
        <fullName evidence="2">Orotate phosphoribosyltransferase</fullName>
    </recommendedName>
</protein>
<reference evidence="1" key="1">
    <citation type="submission" date="2018-05" db="EMBL/GenBank/DDBJ databases">
        <authorList>
            <person name="Lanie J.A."/>
            <person name="Ng W.-L."/>
            <person name="Kazmierczak K.M."/>
            <person name="Andrzejewski T.M."/>
            <person name="Davidsen T.M."/>
            <person name="Wayne K.J."/>
            <person name="Tettelin H."/>
            <person name="Glass J.I."/>
            <person name="Rusch D."/>
            <person name="Podicherti R."/>
            <person name="Tsui H.-C.T."/>
            <person name="Winkler M.E."/>
        </authorList>
    </citation>
    <scope>NUCLEOTIDE SEQUENCE</scope>
</reference>
<dbReference type="EMBL" id="UINC01075910">
    <property type="protein sequence ID" value="SVC14557.1"/>
    <property type="molecule type" value="Genomic_DNA"/>
</dbReference>
<evidence type="ECO:0008006" key="2">
    <source>
        <dbReference type="Google" id="ProtNLM"/>
    </source>
</evidence>
<dbReference type="SUPFAM" id="SSF55961">
    <property type="entry name" value="Bet v1-like"/>
    <property type="match status" value="1"/>
</dbReference>
<organism evidence="1">
    <name type="scientific">marine metagenome</name>
    <dbReference type="NCBI Taxonomy" id="408172"/>
    <lineage>
        <taxon>unclassified sequences</taxon>
        <taxon>metagenomes</taxon>
        <taxon>ecological metagenomes</taxon>
    </lineage>
</organism>
<evidence type="ECO:0000313" key="1">
    <source>
        <dbReference type="EMBL" id="SVC14557.1"/>
    </source>
</evidence>
<sequence length="131" mass="14974">MKLISDISQVSLIDKVLFDKLCLIENYKKIMPENVSKFKIIDEESFIFSIKGMPAIKLKISEKNMPSKIVLKSLDSKIDFSLTGFISPSNDEKSLFHLEFDGNLNPMLQMMVKNPLQSFINDLSKNNNNLN</sequence>
<dbReference type="AlphaFoldDB" id="A0A382JUB3"/>
<name>A0A382JUB3_9ZZZZ</name>
<gene>
    <name evidence="1" type="ORF">METZ01_LOCUS267411</name>
</gene>
<proteinExistence type="predicted"/>